<comment type="caution">
    <text evidence="1">The sequence shown here is derived from an EMBL/GenBank/DDBJ whole genome shotgun (WGS) entry which is preliminary data.</text>
</comment>
<dbReference type="AlphaFoldDB" id="A0A5B0QTJ5"/>
<dbReference type="EMBL" id="VSWC01000003">
    <property type="protein sequence ID" value="KAA1116566.1"/>
    <property type="molecule type" value="Genomic_DNA"/>
</dbReference>
<organism evidence="1 2">
    <name type="scientific">Puccinia graminis f. sp. tritici</name>
    <dbReference type="NCBI Taxonomy" id="56615"/>
    <lineage>
        <taxon>Eukaryota</taxon>
        <taxon>Fungi</taxon>
        <taxon>Dikarya</taxon>
        <taxon>Basidiomycota</taxon>
        <taxon>Pucciniomycotina</taxon>
        <taxon>Pucciniomycetes</taxon>
        <taxon>Pucciniales</taxon>
        <taxon>Pucciniaceae</taxon>
        <taxon>Puccinia</taxon>
    </lineage>
</organism>
<protein>
    <submittedName>
        <fullName evidence="1">Uncharacterized protein</fullName>
    </submittedName>
</protein>
<evidence type="ECO:0000313" key="2">
    <source>
        <dbReference type="Proteomes" id="UP000324748"/>
    </source>
</evidence>
<sequence>MIVIRDSGLHIMQNGRLDRVSTSAYIANNPQSVRIAIEPGCQLGTTAVLFCAKPAGSASTNVDLSLFESCAIRTWDFYQPCDSMSADNASLWALILLFKLKGTPNCILIDAATVKEMSSKSETEYKRVFSYNQ</sequence>
<reference evidence="1 2" key="1">
    <citation type="submission" date="2019-05" db="EMBL/GenBank/DDBJ databases">
        <title>Emergence of the Ug99 lineage of the wheat stem rust pathogen through somatic hybridization.</title>
        <authorList>
            <person name="Li F."/>
            <person name="Upadhyaya N.M."/>
            <person name="Sperschneider J."/>
            <person name="Matny O."/>
            <person name="Nguyen-Phuc H."/>
            <person name="Mago R."/>
            <person name="Raley C."/>
            <person name="Miller M.E."/>
            <person name="Silverstein K.A.T."/>
            <person name="Henningsen E."/>
            <person name="Hirsch C.D."/>
            <person name="Visser B."/>
            <person name="Pretorius Z.A."/>
            <person name="Steffenson B.J."/>
            <person name="Schwessinger B."/>
            <person name="Dodds P.N."/>
            <person name="Figueroa M."/>
        </authorList>
    </citation>
    <scope>NUCLEOTIDE SEQUENCE [LARGE SCALE GENOMIC DNA]</scope>
    <source>
        <strain evidence="1">21-0</strain>
    </source>
</reference>
<proteinExistence type="predicted"/>
<evidence type="ECO:0000313" key="1">
    <source>
        <dbReference type="EMBL" id="KAA1116566.1"/>
    </source>
</evidence>
<keyword evidence="2" id="KW-1185">Reference proteome</keyword>
<dbReference type="Proteomes" id="UP000324748">
    <property type="component" value="Unassembled WGS sequence"/>
</dbReference>
<name>A0A5B0QTJ5_PUCGR</name>
<accession>A0A5B0QTJ5</accession>
<gene>
    <name evidence="1" type="ORF">PGT21_018880</name>
</gene>